<reference evidence="1" key="1">
    <citation type="submission" date="2020-01" db="EMBL/GenBank/DDBJ databases">
        <authorList>
            <person name="Meier V. D."/>
            <person name="Meier V D."/>
        </authorList>
    </citation>
    <scope>NUCLEOTIDE SEQUENCE</scope>
    <source>
        <strain evidence="1">HLG_WM_MAG_05</strain>
    </source>
</reference>
<protein>
    <recommendedName>
        <fullName evidence="2">DUF177 domain-containing protein</fullName>
    </recommendedName>
</protein>
<accession>A0A6S6S5U0</accession>
<dbReference type="AlphaFoldDB" id="A0A6S6S5U0"/>
<gene>
    <name evidence="1" type="ORF">HELGO_WM9898</name>
</gene>
<evidence type="ECO:0008006" key="2">
    <source>
        <dbReference type="Google" id="ProtNLM"/>
    </source>
</evidence>
<proteinExistence type="predicted"/>
<evidence type="ECO:0000313" key="1">
    <source>
        <dbReference type="EMBL" id="CAA6800298.1"/>
    </source>
</evidence>
<name>A0A6S6S5U0_9BACT</name>
<organism evidence="1">
    <name type="scientific">uncultured Sulfurovum sp</name>
    <dbReference type="NCBI Taxonomy" id="269237"/>
    <lineage>
        <taxon>Bacteria</taxon>
        <taxon>Pseudomonadati</taxon>
        <taxon>Campylobacterota</taxon>
        <taxon>Epsilonproteobacteria</taxon>
        <taxon>Campylobacterales</taxon>
        <taxon>Sulfurovaceae</taxon>
        <taxon>Sulfurovum</taxon>
        <taxon>environmental samples</taxon>
    </lineage>
</organism>
<sequence>MKIVFDKIGQSVKPFDLTVNAVRLEGSLAKSGYHRLALKGNLTGEIELSCDRCGDEYHHDMKAPLHLTLSDEVIETEDDLDIIEFVDGIIDLEFIVQSEIASIENSFHCCDKCDGDESEFEQEF</sequence>
<dbReference type="EMBL" id="CACVAU010000001">
    <property type="protein sequence ID" value="CAA6800298.1"/>
    <property type="molecule type" value="Genomic_DNA"/>
</dbReference>